<reference evidence="3" key="1">
    <citation type="submission" date="2024-04" db="EMBL/GenBank/DDBJ databases">
        <authorList>
            <person name="Shaw F."/>
            <person name="Minotto A."/>
        </authorList>
    </citation>
    <scope>NUCLEOTIDE SEQUENCE [LARGE SCALE GENOMIC DNA]</scope>
</reference>
<feature type="region of interest" description="Disordered" evidence="1">
    <location>
        <begin position="53"/>
        <end position="77"/>
    </location>
</feature>
<dbReference type="PANTHER" id="PTHR38846">
    <property type="entry name" value="C3H1-TYPE DOMAIN-CONTAINING PROTEIN"/>
    <property type="match status" value="1"/>
</dbReference>
<dbReference type="PANTHER" id="PTHR38846:SF1">
    <property type="entry name" value="C3H1-TYPE DOMAIN-CONTAINING PROTEIN"/>
    <property type="match status" value="1"/>
</dbReference>
<feature type="region of interest" description="Disordered" evidence="1">
    <location>
        <begin position="158"/>
        <end position="221"/>
    </location>
</feature>
<dbReference type="Proteomes" id="UP001497453">
    <property type="component" value="Chromosome 11"/>
</dbReference>
<dbReference type="EMBL" id="OZ037954">
    <property type="protein sequence ID" value="CAL1699420.1"/>
    <property type="molecule type" value="Genomic_DNA"/>
</dbReference>
<sequence>MDNSDTTSNLLDDDILDWNTIAIIDSAASSYGSGFQASLPIPSQLDDEVASLKSNRSDGSLVDPQVLPPELANNGDTRAFRENASPAFIDSEASLIPKGEAHEPRVTSILDAQLYQGGQPCPPNLQNKVRYGDPACSSQVLDVAKMVSTCVKSEMLSQHFPSTRASSNSQESLTRTDSAAGSTISSNASEGQQLSSVPPLQKRSFTASNAESQGTSKRRKVFSTEAVERRLTNIHIGLQQREEDDFQRPIVVQCLFDDVPGRRLLPLSINELQYARSVEESIAFSASNPGEIKSVESKNADQKPERETTGVCDRPCPICAPPFAPSTKIDRFLSQFPGFKYKQYVPAGQEFKRLQQFYGRRWSQQRHRQVSEQFRNIMVEQFNDDYGVDENRLQSWQYLCAVLCVWPIPDTVSECREVIRSIYVNLVDLLEYHRSGRPVPTFTTLSQLQHYTKATRKFFPREEAKAGGILKFLLRHIF</sequence>
<name>A0ABP1CUR3_9APHY</name>
<protein>
    <submittedName>
        <fullName evidence="2">Uncharacterized protein</fullName>
    </submittedName>
</protein>
<evidence type="ECO:0000256" key="1">
    <source>
        <dbReference type="SAM" id="MobiDB-lite"/>
    </source>
</evidence>
<proteinExistence type="predicted"/>
<gene>
    <name evidence="2" type="ORF">GFSPODELE1_LOCUS2664</name>
</gene>
<evidence type="ECO:0000313" key="2">
    <source>
        <dbReference type="EMBL" id="CAL1699420.1"/>
    </source>
</evidence>
<keyword evidence="3" id="KW-1185">Reference proteome</keyword>
<accession>A0ABP1CUR3</accession>
<evidence type="ECO:0000313" key="3">
    <source>
        <dbReference type="Proteomes" id="UP001497453"/>
    </source>
</evidence>
<feature type="compositionally biased region" description="Polar residues" evidence="1">
    <location>
        <begin position="158"/>
        <end position="215"/>
    </location>
</feature>
<organism evidence="2 3">
    <name type="scientific">Somion occarium</name>
    <dbReference type="NCBI Taxonomy" id="3059160"/>
    <lineage>
        <taxon>Eukaryota</taxon>
        <taxon>Fungi</taxon>
        <taxon>Dikarya</taxon>
        <taxon>Basidiomycota</taxon>
        <taxon>Agaricomycotina</taxon>
        <taxon>Agaricomycetes</taxon>
        <taxon>Polyporales</taxon>
        <taxon>Cerrenaceae</taxon>
        <taxon>Somion</taxon>
    </lineage>
</organism>